<evidence type="ECO:0000313" key="3">
    <source>
        <dbReference type="Proteomes" id="UP000014900"/>
    </source>
</evidence>
<dbReference type="Proteomes" id="UP000014900">
    <property type="component" value="Chromosome"/>
</dbReference>
<gene>
    <name evidence="2" type="ORF">M621_18460</name>
</gene>
<accession>S4YRU8</accession>
<keyword evidence="1" id="KW-0472">Membrane</keyword>
<keyword evidence="1" id="KW-0812">Transmembrane</keyword>
<proteinExistence type="predicted"/>
<evidence type="ECO:0000313" key="2">
    <source>
        <dbReference type="EMBL" id="AGP47221.1"/>
    </source>
</evidence>
<name>S4YRU8_SERPL</name>
<dbReference type="KEGG" id="sry:M621_18460"/>
<dbReference type="AlphaFoldDB" id="S4YRU8"/>
<keyword evidence="1" id="KW-1133">Transmembrane helix</keyword>
<dbReference type="EMBL" id="CP006566">
    <property type="protein sequence ID" value="AGP47221.1"/>
    <property type="molecule type" value="Genomic_DNA"/>
</dbReference>
<dbReference type="HOGENOM" id="CLU_3348547_0_0_6"/>
<sequence>MACFIFIIRGMDGDGMFYRLLTKIIMMNVFYSLIEFI</sequence>
<dbReference type="PATRIC" id="fig|1348660.3.peg.3625"/>
<evidence type="ECO:0000256" key="1">
    <source>
        <dbReference type="SAM" id="Phobius"/>
    </source>
</evidence>
<feature type="transmembrane region" description="Helical" evidence="1">
    <location>
        <begin position="16"/>
        <end position="34"/>
    </location>
</feature>
<organism evidence="2 3">
    <name type="scientific">Serratia plymuthica S13</name>
    <dbReference type="NCBI Taxonomy" id="1348660"/>
    <lineage>
        <taxon>Bacteria</taxon>
        <taxon>Pseudomonadati</taxon>
        <taxon>Pseudomonadota</taxon>
        <taxon>Gammaproteobacteria</taxon>
        <taxon>Enterobacterales</taxon>
        <taxon>Yersiniaceae</taxon>
        <taxon>Serratia</taxon>
    </lineage>
</organism>
<protein>
    <submittedName>
        <fullName evidence="2">Uncharacterized protein</fullName>
    </submittedName>
</protein>
<reference evidence="2 3" key="1">
    <citation type="journal article" date="2013" name="Genome Announc.">
        <title>Genome Sequence of Serratia plymuthica Strain S13, an Endophyte with Germination- and Plant-Growth-Promoting Activity from the Flower of Styrian Oil Pumpkin.</title>
        <authorList>
            <person name="Muller H."/>
            <person name="Furnkranz M."/>
            <person name="Grube M."/>
            <person name="Berg G."/>
        </authorList>
    </citation>
    <scope>NUCLEOTIDE SEQUENCE [LARGE SCALE GENOMIC DNA]</scope>
    <source>
        <strain evidence="2">S13</strain>
    </source>
</reference>